<dbReference type="GO" id="GO:0005737">
    <property type="term" value="C:cytoplasm"/>
    <property type="evidence" value="ECO:0007669"/>
    <property type="project" value="UniProtKB-SubCell"/>
</dbReference>
<evidence type="ECO:0000256" key="4">
    <source>
        <dbReference type="ARBA" id="ARBA00023067"/>
    </source>
</evidence>
<evidence type="ECO:0000313" key="8">
    <source>
        <dbReference type="EMBL" id="HHQ80685.1"/>
    </source>
</evidence>
<dbReference type="HAMAP" id="MF_01122">
    <property type="entry name" value="AlbA"/>
    <property type="match status" value="1"/>
</dbReference>
<comment type="function">
    <text evidence="6">Binds double-stranded DNA tightly but without sequence specificity. Involved in DNA compaction.</text>
</comment>
<sequence length="116" mass="12666">MPVERQNPENPLQNVRVNEVVAEGATPSNVVLVGKKPVMNYVMAVLALLNQGVDEVVIKARGRAISKAVDAVEIIRNKLLPEKVQVRDIKIGSQTIQGQDRTSRVSTIEITLSLAK</sequence>
<name>A0A7J3ZKP8_9CREN</name>
<keyword evidence="4 6" id="KW-0226">DNA condensation</keyword>
<dbReference type="Pfam" id="PF01918">
    <property type="entry name" value="Alba"/>
    <property type="match status" value="1"/>
</dbReference>
<evidence type="ECO:0000256" key="5">
    <source>
        <dbReference type="ARBA" id="ARBA00023125"/>
    </source>
</evidence>
<dbReference type="GO" id="GO:0030261">
    <property type="term" value="P:chromosome condensation"/>
    <property type="evidence" value="ECO:0007669"/>
    <property type="project" value="UniProtKB-KW"/>
</dbReference>
<organism evidence="8">
    <name type="scientific">Fervidicoccus fontis</name>
    <dbReference type="NCBI Taxonomy" id="683846"/>
    <lineage>
        <taxon>Archaea</taxon>
        <taxon>Thermoproteota</taxon>
        <taxon>Thermoprotei</taxon>
        <taxon>Fervidicoccales</taxon>
        <taxon>Fervidicoccaceae</taxon>
        <taxon>Fervidicoccus</taxon>
    </lineage>
</organism>
<dbReference type="InterPro" id="IPR013795">
    <property type="entry name" value="DNA/RNA-bd_Alba"/>
</dbReference>
<dbReference type="InterPro" id="IPR036882">
    <property type="entry name" value="Alba-like_dom_sf"/>
</dbReference>
<comment type="subcellular location">
    <subcellularLocation>
        <location evidence="6">Cytoplasm</location>
    </subcellularLocation>
    <subcellularLocation>
        <location evidence="6">Chromosome</location>
    </subcellularLocation>
</comment>
<dbReference type="EMBL" id="DRZC01000063">
    <property type="protein sequence ID" value="HHQ80685.1"/>
    <property type="molecule type" value="Genomic_DNA"/>
</dbReference>
<dbReference type="GO" id="GO:0003723">
    <property type="term" value="F:RNA binding"/>
    <property type="evidence" value="ECO:0007669"/>
    <property type="project" value="InterPro"/>
</dbReference>
<evidence type="ECO:0000256" key="6">
    <source>
        <dbReference type="HAMAP-Rule" id="MF_01122"/>
    </source>
</evidence>
<dbReference type="NCBIfam" id="TIGR00285">
    <property type="entry name" value="DNA-binding protein Alba"/>
    <property type="match status" value="1"/>
</dbReference>
<protein>
    <recommendedName>
        <fullName evidence="6">DNA/RNA-binding protein Alba</fullName>
    </recommendedName>
</protein>
<gene>
    <name evidence="6 8" type="primary">albA</name>
    <name evidence="8" type="ORF">ENM78_04470</name>
</gene>
<reference evidence="8" key="1">
    <citation type="journal article" date="2020" name="mSystems">
        <title>Genome- and Community-Level Interaction Insights into Carbon Utilization and Element Cycling Functions of Hydrothermarchaeota in Hydrothermal Sediment.</title>
        <authorList>
            <person name="Zhou Z."/>
            <person name="Liu Y."/>
            <person name="Xu W."/>
            <person name="Pan J."/>
            <person name="Luo Z.H."/>
            <person name="Li M."/>
        </authorList>
    </citation>
    <scope>NUCLEOTIDE SEQUENCE [LARGE SCALE GENOMIC DNA]</scope>
    <source>
        <strain evidence="8">SpSt-1116</strain>
    </source>
</reference>
<dbReference type="AlphaFoldDB" id="A0A7J3ZKP8"/>
<dbReference type="GO" id="GO:0005694">
    <property type="term" value="C:chromosome"/>
    <property type="evidence" value="ECO:0007669"/>
    <property type="project" value="UniProtKB-SubCell"/>
</dbReference>
<dbReference type="NCBIfam" id="NF003088">
    <property type="entry name" value="PRK04015.1"/>
    <property type="match status" value="1"/>
</dbReference>
<keyword evidence="2 6" id="KW-0158">Chromosome</keyword>
<keyword evidence="6" id="KW-0007">Acetylation</keyword>
<evidence type="ECO:0000256" key="2">
    <source>
        <dbReference type="ARBA" id="ARBA00022454"/>
    </source>
</evidence>
<comment type="similarity">
    <text evidence="1 6">Belongs to the histone-like Alba family.</text>
</comment>
<dbReference type="GO" id="GO:0003690">
    <property type="term" value="F:double-stranded DNA binding"/>
    <property type="evidence" value="ECO:0007669"/>
    <property type="project" value="UniProtKB-UniRule"/>
</dbReference>
<dbReference type="InterPro" id="IPR002775">
    <property type="entry name" value="DNA/RNA-bd_Alba-like"/>
</dbReference>
<evidence type="ECO:0000259" key="7">
    <source>
        <dbReference type="Pfam" id="PF01918"/>
    </source>
</evidence>
<proteinExistence type="inferred from homology"/>
<evidence type="ECO:0000256" key="3">
    <source>
        <dbReference type="ARBA" id="ARBA00022490"/>
    </source>
</evidence>
<feature type="modified residue" description="N6-acetyllysine" evidence="6">
    <location>
        <position position="35"/>
    </location>
</feature>
<dbReference type="SUPFAM" id="SSF82704">
    <property type="entry name" value="AlbA-like"/>
    <property type="match status" value="1"/>
</dbReference>
<keyword evidence="3 6" id="KW-0963">Cytoplasm</keyword>
<accession>A0A7J3ZKP8</accession>
<evidence type="ECO:0000256" key="1">
    <source>
        <dbReference type="ARBA" id="ARBA00008018"/>
    </source>
</evidence>
<dbReference type="Gene3D" id="3.30.110.20">
    <property type="entry name" value="Alba-like domain"/>
    <property type="match status" value="1"/>
</dbReference>
<keyword evidence="5 6" id="KW-0238">DNA-binding</keyword>
<feature type="domain" description="DNA/RNA-binding protein Alba-like" evidence="7">
    <location>
        <begin position="29"/>
        <end position="93"/>
    </location>
</feature>
<comment type="caution">
    <text evidence="8">The sequence shown here is derived from an EMBL/GenBank/DDBJ whole genome shotgun (WGS) entry which is preliminary data.</text>
</comment>
<comment type="PTM">
    <text evidence="6">Acetylated. Acetylation at Lys-35 decreases DNA-binding affinity.</text>
</comment>